<feature type="transmembrane region" description="Helical" evidence="6">
    <location>
        <begin position="129"/>
        <end position="154"/>
    </location>
</feature>
<evidence type="ECO:0000256" key="6">
    <source>
        <dbReference type="SAM" id="Phobius"/>
    </source>
</evidence>
<dbReference type="Pfam" id="PF09822">
    <property type="entry name" value="ABC_transp_aux"/>
    <property type="match status" value="1"/>
</dbReference>
<dbReference type="SUPFAM" id="SSF52317">
    <property type="entry name" value="Class I glutamine amidotransferase-like"/>
    <property type="match status" value="1"/>
</dbReference>
<dbReference type="PANTHER" id="PTHR30294">
    <property type="entry name" value="MEMBRANE COMPONENT OF ABC TRANSPORTER YHHJ-RELATED"/>
    <property type="match status" value="1"/>
</dbReference>
<feature type="transmembrane region" description="Helical" evidence="6">
    <location>
        <begin position="249"/>
        <end position="270"/>
    </location>
</feature>
<dbReference type="Pfam" id="PF23357">
    <property type="entry name" value="DUF7088"/>
    <property type="match status" value="1"/>
</dbReference>
<proteinExistence type="predicted"/>
<feature type="transmembrane region" description="Helical" evidence="6">
    <location>
        <begin position="56"/>
        <end position="75"/>
    </location>
</feature>
<dbReference type="GO" id="GO:0005886">
    <property type="term" value="C:plasma membrane"/>
    <property type="evidence" value="ECO:0007669"/>
    <property type="project" value="UniProtKB-SubCell"/>
</dbReference>
<keyword evidence="2" id="KW-1003">Cell membrane</keyword>
<feature type="transmembrane region" description="Helical" evidence="6">
    <location>
        <begin position="216"/>
        <end position="237"/>
    </location>
</feature>
<dbReference type="InterPro" id="IPR019196">
    <property type="entry name" value="ABC_transp_unknown"/>
</dbReference>
<feature type="transmembrane region" description="Helical" evidence="6">
    <location>
        <begin position="96"/>
        <end position="117"/>
    </location>
</feature>
<reference evidence="10" key="1">
    <citation type="submission" date="2017-09" db="EMBL/GenBank/DDBJ databases">
        <title>Depth-based differentiation of microbial function through sediment-hosted aquifers and enrichment of novel symbionts in the deep terrestrial subsurface.</title>
        <authorList>
            <person name="Probst A.J."/>
            <person name="Ladd B."/>
            <person name="Jarett J.K."/>
            <person name="Geller-Mcgrath D.E."/>
            <person name="Sieber C.M.K."/>
            <person name="Emerson J.B."/>
            <person name="Anantharaman K."/>
            <person name="Thomas B.C."/>
            <person name="Malmstrom R."/>
            <person name="Stieglmeier M."/>
            <person name="Klingl A."/>
            <person name="Woyke T."/>
            <person name="Ryan C.M."/>
            <person name="Banfield J.F."/>
        </authorList>
    </citation>
    <scope>NUCLEOTIDE SEQUENCE [LARGE SCALE GENOMIC DNA]</scope>
</reference>
<dbReference type="GO" id="GO:0140359">
    <property type="term" value="F:ABC-type transporter activity"/>
    <property type="evidence" value="ECO:0007669"/>
    <property type="project" value="InterPro"/>
</dbReference>
<evidence type="ECO:0000313" key="9">
    <source>
        <dbReference type="EMBL" id="PIS20689.1"/>
    </source>
</evidence>
<organism evidence="9 10">
    <name type="scientific">candidate division WWE3 bacterium CG08_land_8_20_14_0_20_43_13</name>
    <dbReference type="NCBI Taxonomy" id="1975087"/>
    <lineage>
        <taxon>Bacteria</taxon>
        <taxon>Katanobacteria</taxon>
    </lineage>
</organism>
<comment type="subcellular location">
    <subcellularLocation>
        <location evidence="1">Cell membrane</location>
        <topology evidence="1">Multi-pass membrane protein</topology>
    </subcellularLocation>
</comment>
<dbReference type="InterPro" id="IPR055396">
    <property type="entry name" value="DUF7088"/>
</dbReference>
<dbReference type="PANTHER" id="PTHR30294:SF29">
    <property type="entry name" value="MULTIDRUG ABC TRANSPORTER PERMEASE YBHS-RELATED"/>
    <property type="match status" value="1"/>
</dbReference>
<feature type="domain" description="DUF7088" evidence="8">
    <location>
        <begin position="279"/>
        <end position="381"/>
    </location>
</feature>
<evidence type="ECO:0000256" key="5">
    <source>
        <dbReference type="ARBA" id="ARBA00023136"/>
    </source>
</evidence>
<keyword evidence="4 6" id="KW-1133">Transmembrane helix</keyword>
<evidence type="ECO:0000256" key="3">
    <source>
        <dbReference type="ARBA" id="ARBA00022692"/>
    </source>
</evidence>
<dbReference type="InterPro" id="IPR029062">
    <property type="entry name" value="Class_I_gatase-like"/>
</dbReference>
<protein>
    <submittedName>
        <fullName evidence="9">Uncharacterized protein</fullName>
    </submittedName>
</protein>
<evidence type="ECO:0000256" key="4">
    <source>
        <dbReference type="ARBA" id="ARBA00022989"/>
    </source>
</evidence>
<dbReference type="InterPro" id="IPR051449">
    <property type="entry name" value="ABC-2_transporter_component"/>
</dbReference>
<accession>A0A2H0X932</accession>
<name>A0A2H0X932_UNCKA</name>
<comment type="caution">
    <text evidence="9">The sequence shown here is derived from an EMBL/GenBank/DDBJ whole genome shotgun (WGS) entry which is preliminary data.</text>
</comment>
<gene>
    <name evidence="9" type="ORF">COT52_02505</name>
</gene>
<evidence type="ECO:0000256" key="2">
    <source>
        <dbReference type="ARBA" id="ARBA00022475"/>
    </source>
</evidence>
<evidence type="ECO:0000259" key="7">
    <source>
        <dbReference type="Pfam" id="PF09822"/>
    </source>
</evidence>
<evidence type="ECO:0000256" key="1">
    <source>
        <dbReference type="ARBA" id="ARBA00004651"/>
    </source>
</evidence>
<feature type="transmembrane region" description="Helical" evidence="6">
    <location>
        <begin position="14"/>
        <end position="36"/>
    </location>
</feature>
<feature type="transmembrane region" description="Helical" evidence="6">
    <location>
        <begin position="161"/>
        <end position="178"/>
    </location>
</feature>
<dbReference type="EMBL" id="PEYW01000036">
    <property type="protein sequence ID" value="PIS20689.1"/>
    <property type="molecule type" value="Genomic_DNA"/>
</dbReference>
<dbReference type="Proteomes" id="UP000231414">
    <property type="component" value="Unassembled WGS sequence"/>
</dbReference>
<keyword evidence="3 6" id="KW-0812">Transmembrane</keyword>
<dbReference type="Pfam" id="PF12679">
    <property type="entry name" value="ABC2_membrane_2"/>
    <property type="match status" value="1"/>
</dbReference>
<feature type="transmembrane region" description="Helical" evidence="6">
    <location>
        <begin position="696"/>
        <end position="716"/>
    </location>
</feature>
<keyword evidence="5 6" id="KW-0472">Membrane</keyword>
<dbReference type="AlphaFoldDB" id="A0A2H0X932"/>
<evidence type="ECO:0000259" key="8">
    <source>
        <dbReference type="Pfam" id="PF23357"/>
    </source>
</evidence>
<evidence type="ECO:0000313" key="10">
    <source>
        <dbReference type="Proteomes" id="UP000231414"/>
    </source>
</evidence>
<feature type="domain" description="ABC-type uncharacterised transport system" evidence="7">
    <location>
        <begin position="415"/>
        <end position="655"/>
    </location>
</feature>
<sequence>MTIKNILKITKKELVSYLNSPTTYLILIGFLTLWQYFFFKNFFLIGEVSVRNLFNILPWFLVFVVPAFTMASFSAEQKEGTLETLLTKPISELELVIGKFLAILTVLGSTILLSAAIPLSISNFGRLEWGVTFCQYLGAILTLAMLVSLGIYISSLTKNQVLSLLASAAGIFLLVISGQESTASNIPNQIYSVIQQFSLNQHTQTLNRGVIDNRDLIYFLSLSAIFLVFAWLSLLRAKFGSKTKYFAKLWLTAIALTAIAILINMVGAQIPGRLDLTVNKIYTLSNTTKRILQNLPDVVNITFYQSQQLPDQIAPLVRDTTDTLLDYKKAAHGKINIKIVHPDQDPALENEAIGQGITALQFNVVSQQEYQIKKGYLGISVNYLDSQEPIPSIQTTDDLEYQLTSLISQLTKKEKPLVIFLSGHGEKTTFSELAEFKNELSKQYTVEEKQLDESDPQIPEGTKALILAGPTEEINQKEQEVIIDYVKKGGALLALVDTVIASPQTMSAYANSNGGKEIPEALGITINPNLVYDLASNESVNLGGPLPLLVRYPMWLRAFAYESFKIDYVTLPWPSSVKASNNDLETITLLTTSQYAGQQTQNYNISPNQQWSEQNLGLLNLALGAQVDQGRLAVVGDSDFLTQDFVGNAPANLAFGLKMVGWLTRNSLDLAEIKHTSRLNSPLIISSKNQTALLQYGNMIGISAVVLILGISWITTRERRVRQKSKILT</sequence>